<evidence type="ECO:0000256" key="7">
    <source>
        <dbReference type="PIRNR" id="PIRNR016636"/>
    </source>
</evidence>
<dbReference type="PANTHER" id="PTHR13285">
    <property type="entry name" value="ACYLTRANSFERASE"/>
    <property type="match status" value="1"/>
</dbReference>
<dbReference type="GeneID" id="60854427"/>
<feature type="transmembrane region" description="Helical" evidence="8">
    <location>
        <begin position="370"/>
        <end position="388"/>
    </location>
</feature>
<sequence length="497" mass="57949">MLFSSSIFVFGFLPICLIFYYLIPNRKIRNLFLFLASILFYAWGEPVFVLIMLSSIILNYIFGMLVEKYNYNKRTSKILIVIMLIFNLGILFVFKYIGFFVTNINEIFNLNLYVPKIPLPIGISFFTFQAISYVIDVYRRTDSDGDVIRAQKNPVNVGLYIALFPQLIAGPIVRYKTVAEQINKRHENFNDFSEGVRRFIIGLSKKVLLSNNLALIADRAFSVQPDEISVSFAWLGAICYSLQIFFDFSGYSDMAIGLGKMFGFHFLENFNYPYISKSVSEFWRRWHISLGSWFRDYVYFPLGGSRKGIKRTIFNLSVVWFLTGFWHGANWTFMSWGMYFFIFIAIEKFIDIRNKKKRKDEDGKDSIPILVLKHTYAVLVAVFGWVLFRSDTIEYAVQYIKSMLGLNGNSLMDNLTILYVNENIVFLICSIIFSMPIVEYVKKKYKALMDKREIDKGYGILEICYDFGYVALYIGVFLITMSFIIKGAYNPFIYFNF</sequence>
<dbReference type="PANTHER" id="PTHR13285:SF18">
    <property type="entry name" value="PROTEIN-CYSTEINE N-PALMITOYLTRANSFERASE RASP"/>
    <property type="match status" value="1"/>
</dbReference>
<evidence type="ECO:0000256" key="6">
    <source>
        <dbReference type="ARBA" id="ARBA00023136"/>
    </source>
</evidence>
<evidence type="ECO:0000256" key="3">
    <source>
        <dbReference type="ARBA" id="ARBA00022475"/>
    </source>
</evidence>
<dbReference type="InterPro" id="IPR024194">
    <property type="entry name" value="Ac/AlaTfrase_AlgI/DltB"/>
</dbReference>
<dbReference type="InterPro" id="IPR051085">
    <property type="entry name" value="MB_O-acyltransferase"/>
</dbReference>
<comment type="subcellular location">
    <subcellularLocation>
        <location evidence="1">Cell membrane</location>
        <topology evidence="1">Multi-pass membrane protein</topology>
    </subcellularLocation>
</comment>
<comment type="similarity">
    <text evidence="2 7">Belongs to the membrane-bound acyltransferase family.</text>
</comment>
<dbReference type="PIRSF" id="PIRSF016636">
    <property type="entry name" value="AlgI_DltB"/>
    <property type="match status" value="1"/>
</dbReference>
<evidence type="ECO:0000256" key="2">
    <source>
        <dbReference type="ARBA" id="ARBA00010323"/>
    </source>
</evidence>
<dbReference type="Proteomes" id="UP001501764">
    <property type="component" value="Unassembled WGS sequence"/>
</dbReference>
<accession>A0ABP3X8P4</accession>
<keyword evidence="6 7" id="KW-0472">Membrane</keyword>
<feature type="transmembrane region" description="Helical" evidence="8">
    <location>
        <begin position="78"/>
        <end position="97"/>
    </location>
</feature>
<dbReference type="InterPro" id="IPR004299">
    <property type="entry name" value="MBOAT_fam"/>
</dbReference>
<protein>
    <submittedName>
        <fullName evidence="9">MBOAT family protein</fullName>
    </submittedName>
</protein>
<feature type="transmembrane region" description="Helical" evidence="8">
    <location>
        <begin position="463"/>
        <end position="485"/>
    </location>
</feature>
<comment type="caution">
    <text evidence="9">The sequence shown here is derived from an EMBL/GenBank/DDBJ whole genome shotgun (WGS) entry which is preliminary data.</text>
</comment>
<evidence type="ECO:0000256" key="8">
    <source>
        <dbReference type="SAM" id="Phobius"/>
    </source>
</evidence>
<dbReference type="RefSeq" id="WP_045724530.1">
    <property type="nucleotide sequence ID" value="NZ_BAAACO010000005.1"/>
</dbReference>
<gene>
    <name evidence="9" type="ORF">GCM10008916_26770</name>
</gene>
<dbReference type="InterPro" id="IPR028362">
    <property type="entry name" value="AlgI"/>
</dbReference>
<dbReference type="PIRSF" id="PIRSF500217">
    <property type="entry name" value="AlgI"/>
    <property type="match status" value="1"/>
</dbReference>
<keyword evidence="7" id="KW-0808">Transferase</keyword>
<name>A0ABP3X8P4_9CLOT</name>
<feature type="transmembrane region" description="Helical" evidence="8">
    <location>
        <begin position="6"/>
        <end position="23"/>
    </location>
</feature>
<organism evidence="9 10">
    <name type="scientific">Clostridium nitritogenes</name>
    <dbReference type="NCBI Taxonomy" id="83340"/>
    <lineage>
        <taxon>Bacteria</taxon>
        <taxon>Bacillati</taxon>
        <taxon>Bacillota</taxon>
        <taxon>Clostridia</taxon>
        <taxon>Eubacteriales</taxon>
        <taxon>Clostridiaceae</taxon>
        <taxon>Clostridium</taxon>
    </lineage>
</organism>
<evidence type="ECO:0000313" key="9">
    <source>
        <dbReference type="EMBL" id="GAA0860410.1"/>
    </source>
</evidence>
<feature type="transmembrane region" description="Helical" evidence="8">
    <location>
        <begin position="333"/>
        <end position="350"/>
    </location>
</feature>
<keyword evidence="3 7" id="KW-1003">Cell membrane</keyword>
<dbReference type="Pfam" id="PF03062">
    <property type="entry name" value="MBOAT"/>
    <property type="match status" value="1"/>
</dbReference>
<dbReference type="EMBL" id="BAAACO010000005">
    <property type="protein sequence ID" value="GAA0860410.1"/>
    <property type="molecule type" value="Genomic_DNA"/>
</dbReference>
<reference evidence="10" key="1">
    <citation type="journal article" date="2019" name="Int. J. Syst. Evol. Microbiol.">
        <title>The Global Catalogue of Microorganisms (GCM) 10K type strain sequencing project: providing services to taxonomists for standard genome sequencing and annotation.</title>
        <authorList>
            <consortium name="The Broad Institute Genomics Platform"/>
            <consortium name="The Broad Institute Genome Sequencing Center for Infectious Disease"/>
            <person name="Wu L."/>
            <person name="Ma J."/>
        </authorList>
    </citation>
    <scope>NUCLEOTIDE SEQUENCE [LARGE SCALE GENOMIC DNA]</scope>
    <source>
        <strain evidence="10">JCM 6485</strain>
    </source>
</reference>
<evidence type="ECO:0000313" key="10">
    <source>
        <dbReference type="Proteomes" id="UP001501764"/>
    </source>
</evidence>
<keyword evidence="4 8" id="KW-0812">Transmembrane</keyword>
<evidence type="ECO:0000256" key="1">
    <source>
        <dbReference type="ARBA" id="ARBA00004651"/>
    </source>
</evidence>
<evidence type="ECO:0000256" key="5">
    <source>
        <dbReference type="ARBA" id="ARBA00022989"/>
    </source>
</evidence>
<keyword evidence="7" id="KW-0012">Acyltransferase</keyword>
<proteinExistence type="inferred from homology"/>
<feature type="transmembrane region" description="Helical" evidence="8">
    <location>
        <begin position="424"/>
        <end position="442"/>
    </location>
</feature>
<evidence type="ECO:0000256" key="4">
    <source>
        <dbReference type="ARBA" id="ARBA00022692"/>
    </source>
</evidence>
<keyword evidence="10" id="KW-1185">Reference proteome</keyword>
<feature type="transmembrane region" description="Helical" evidence="8">
    <location>
        <begin position="49"/>
        <end position="66"/>
    </location>
</feature>
<feature type="transmembrane region" description="Helical" evidence="8">
    <location>
        <begin position="117"/>
        <end position="135"/>
    </location>
</feature>
<keyword evidence="5 8" id="KW-1133">Transmembrane helix</keyword>